<dbReference type="InterPro" id="IPR000515">
    <property type="entry name" value="MetI-like"/>
</dbReference>
<sequence length="314" mass="34754">MNIFDQGENAVFKGTWKAALFLLPTILILTVFLYFPAWHSLVMSFFRNNLFLGTHTFIGLENYRNLFTGPLAPAFLQSLIQTLLISLLIVFIGISASIFLAIQANKKIKGGTVYRMLLIWPFALSPAVAGTIFLFIFNPEVGIMNTLLDFLFSVKPRWLDSPLLALTLVVFAAVWKYLGYNIVFYLAALQNIPTEPLEAADIDGAGAWRKFFNVLYPLLSPTTFFLVFTNISYAFFETFGLIDILTSGGPVGPPNVLDKTGITTTLMYKVFQDGFGGSSNMGFAAAESVILTIMVGIVAYFQFSSMGKGIHYQG</sequence>
<keyword evidence="6 10" id="KW-0812">Transmembrane</keyword>
<keyword evidence="3 10" id="KW-0813">Transport</keyword>
<keyword evidence="8 10" id="KW-0472">Membrane</keyword>
<keyword evidence="13" id="KW-1185">Reference proteome</keyword>
<feature type="transmembrane region" description="Helical" evidence="10">
    <location>
        <begin position="114"/>
        <end position="138"/>
    </location>
</feature>
<keyword evidence="7 10" id="KW-1133">Transmembrane helix</keyword>
<accession>E1RC94</accession>
<gene>
    <name evidence="12" type="ordered locus">Spirs_0839</name>
</gene>
<comment type="subunit">
    <text evidence="2">The complex is composed of two ATP-binding proteins (UgpC), two transmembrane proteins (UgpA and UgpE) and a solute-binding protein (UgpB).</text>
</comment>
<keyword evidence="5" id="KW-0997">Cell inner membrane</keyword>
<dbReference type="InterPro" id="IPR050809">
    <property type="entry name" value="UgpAE/MalFG_permease"/>
</dbReference>
<protein>
    <recommendedName>
        <fullName evidence="9">sn-glycerol-3-phosphate transport system permease protein UgpA</fullName>
    </recommendedName>
</protein>
<feature type="transmembrane region" description="Helical" evidence="10">
    <location>
        <begin position="214"/>
        <end position="236"/>
    </location>
</feature>
<evidence type="ECO:0000256" key="6">
    <source>
        <dbReference type="ARBA" id="ARBA00022692"/>
    </source>
</evidence>
<dbReference type="GO" id="GO:0055085">
    <property type="term" value="P:transmembrane transport"/>
    <property type="evidence" value="ECO:0007669"/>
    <property type="project" value="InterPro"/>
</dbReference>
<evidence type="ECO:0000256" key="5">
    <source>
        <dbReference type="ARBA" id="ARBA00022519"/>
    </source>
</evidence>
<dbReference type="PANTHER" id="PTHR43227:SF9">
    <property type="entry name" value="SN-GLYCEROL-3-PHOSPHATE TRANSPORT SYSTEM PERMEASE PROTEIN UGPA"/>
    <property type="match status" value="1"/>
</dbReference>
<dbReference type="Proteomes" id="UP000002318">
    <property type="component" value="Chromosome"/>
</dbReference>
<dbReference type="STRING" id="573413.Spirs_0839"/>
<dbReference type="EMBL" id="CP002116">
    <property type="protein sequence ID" value="ADK79974.1"/>
    <property type="molecule type" value="Genomic_DNA"/>
</dbReference>
<evidence type="ECO:0000256" key="3">
    <source>
        <dbReference type="ARBA" id="ARBA00022448"/>
    </source>
</evidence>
<evidence type="ECO:0000256" key="4">
    <source>
        <dbReference type="ARBA" id="ARBA00022475"/>
    </source>
</evidence>
<dbReference type="OrthoDB" id="368874at2"/>
<dbReference type="GO" id="GO:0005886">
    <property type="term" value="C:plasma membrane"/>
    <property type="evidence" value="ECO:0007669"/>
    <property type="project" value="UniProtKB-SubCell"/>
</dbReference>
<dbReference type="KEGG" id="ssm:Spirs_0839"/>
<proteinExistence type="inferred from homology"/>
<feature type="transmembrane region" description="Helical" evidence="10">
    <location>
        <begin position="281"/>
        <end position="301"/>
    </location>
</feature>
<name>E1RC94_SEDSS</name>
<reference evidence="12 13" key="1">
    <citation type="journal article" date="2010" name="Stand. Genomic Sci.">
        <title>Complete genome sequence of Spirochaeta smaragdinae type strain (SEBR 4228).</title>
        <authorList>
            <person name="Mavromatis K."/>
            <person name="Yasawong M."/>
            <person name="Chertkov O."/>
            <person name="Lapidus A."/>
            <person name="Lucas S."/>
            <person name="Nolan M."/>
            <person name="Del Rio T.G."/>
            <person name="Tice H."/>
            <person name="Cheng J.F."/>
            <person name="Pitluck S."/>
            <person name="Liolios K."/>
            <person name="Ivanova N."/>
            <person name="Tapia R."/>
            <person name="Han C."/>
            <person name="Bruce D."/>
            <person name="Goodwin L."/>
            <person name="Pati A."/>
            <person name="Chen A."/>
            <person name="Palaniappan K."/>
            <person name="Land M."/>
            <person name="Hauser L."/>
            <person name="Chang Y.J."/>
            <person name="Jeffries C.D."/>
            <person name="Detter J.C."/>
            <person name="Rohde M."/>
            <person name="Brambilla E."/>
            <person name="Spring S."/>
            <person name="Goker M."/>
            <person name="Sikorski J."/>
            <person name="Woyke T."/>
            <person name="Bristow J."/>
            <person name="Eisen J.A."/>
            <person name="Markowitz V."/>
            <person name="Hugenholtz P."/>
            <person name="Klenk H.P."/>
            <person name="Kyrpides N.C."/>
        </authorList>
    </citation>
    <scope>NUCLEOTIDE SEQUENCE [LARGE SCALE GENOMIC DNA]</scope>
    <source>
        <strain evidence="13">DSM 11293 / JCM 15392 / SEBR 4228</strain>
    </source>
</reference>
<dbReference type="HOGENOM" id="CLU_016047_0_2_12"/>
<evidence type="ECO:0000256" key="2">
    <source>
        <dbReference type="ARBA" id="ARBA00011557"/>
    </source>
</evidence>
<feature type="domain" description="ABC transmembrane type-1" evidence="11">
    <location>
        <begin position="79"/>
        <end position="302"/>
    </location>
</feature>
<dbReference type="RefSeq" id="WP_013253438.1">
    <property type="nucleotide sequence ID" value="NC_014364.1"/>
</dbReference>
<evidence type="ECO:0000256" key="1">
    <source>
        <dbReference type="ARBA" id="ARBA00004429"/>
    </source>
</evidence>
<evidence type="ECO:0000256" key="8">
    <source>
        <dbReference type="ARBA" id="ARBA00023136"/>
    </source>
</evidence>
<evidence type="ECO:0000256" key="10">
    <source>
        <dbReference type="RuleBase" id="RU363032"/>
    </source>
</evidence>
<dbReference type="PANTHER" id="PTHR43227">
    <property type="entry name" value="BLL4140 PROTEIN"/>
    <property type="match status" value="1"/>
</dbReference>
<evidence type="ECO:0000313" key="13">
    <source>
        <dbReference type="Proteomes" id="UP000002318"/>
    </source>
</evidence>
<evidence type="ECO:0000313" key="12">
    <source>
        <dbReference type="EMBL" id="ADK79974.1"/>
    </source>
</evidence>
<dbReference type="PROSITE" id="PS50928">
    <property type="entry name" value="ABC_TM1"/>
    <property type="match status" value="1"/>
</dbReference>
<dbReference type="InterPro" id="IPR035906">
    <property type="entry name" value="MetI-like_sf"/>
</dbReference>
<organism evidence="12 13">
    <name type="scientific">Sediminispirochaeta smaragdinae (strain DSM 11293 / JCM 15392 / SEBR 4228)</name>
    <name type="common">Spirochaeta smaragdinae</name>
    <dbReference type="NCBI Taxonomy" id="573413"/>
    <lineage>
        <taxon>Bacteria</taxon>
        <taxon>Pseudomonadati</taxon>
        <taxon>Spirochaetota</taxon>
        <taxon>Spirochaetia</taxon>
        <taxon>Spirochaetales</taxon>
        <taxon>Spirochaetaceae</taxon>
        <taxon>Sediminispirochaeta</taxon>
    </lineage>
</organism>
<dbReference type="CDD" id="cd06261">
    <property type="entry name" value="TM_PBP2"/>
    <property type="match status" value="1"/>
</dbReference>
<dbReference type="Pfam" id="PF00528">
    <property type="entry name" value="BPD_transp_1"/>
    <property type="match status" value="1"/>
</dbReference>
<evidence type="ECO:0000259" key="11">
    <source>
        <dbReference type="PROSITE" id="PS50928"/>
    </source>
</evidence>
<dbReference type="SUPFAM" id="SSF161098">
    <property type="entry name" value="MetI-like"/>
    <property type="match status" value="1"/>
</dbReference>
<dbReference type="Gene3D" id="1.10.3720.10">
    <property type="entry name" value="MetI-like"/>
    <property type="match status" value="1"/>
</dbReference>
<feature type="transmembrane region" description="Helical" evidence="10">
    <location>
        <begin position="79"/>
        <end position="102"/>
    </location>
</feature>
<dbReference type="eggNOG" id="COG1175">
    <property type="taxonomic scope" value="Bacteria"/>
</dbReference>
<evidence type="ECO:0000256" key="7">
    <source>
        <dbReference type="ARBA" id="ARBA00022989"/>
    </source>
</evidence>
<feature type="transmembrane region" description="Helical" evidence="10">
    <location>
        <begin position="20"/>
        <end position="38"/>
    </location>
</feature>
<evidence type="ECO:0000256" key="9">
    <source>
        <dbReference type="ARBA" id="ARBA00040780"/>
    </source>
</evidence>
<dbReference type="AlphaFoldDB" id="E1RC94"/>
<feature type="transmembrane region" description="Helical" evidence="10">
    <location>
        <begin position="158"/>
        <end position="178"/>
    </location>
</feature>
<comment type="subcellular location">
    <subcellularLocation>
        <location evidence="1">Cell inner membrane</location>
        <topology evidence="1">Multi-pass membrane protein</topology>
    </subcellularLocation>
    <subcellularLocation>
        <location evidence="10">Cell membrane</location>
        <topology evidence="10">Multi-pass membrane protein</topology>
    </subcellularLocation>
</comment>
<keyword evidence="4" id="KW-1003">Cell membrane</keyword>
<comment type="similarity">
    <text evidence="10">Belongs to the binding-protein-dependent transport system permease family.</text>
</comment>